<protein>
    <submittedName>
        <fullName evidence="1">Uncharacterized protein</fullName>
    </submittedName>
</protein>
<reference evidence="1 2" key="2">
    <citation type="submission" date="2016-08" db="EMBL/GenBank/DDBJ databases">
        <title>Pervasive Adenine N6-methylation of Active Genes in Fungi.</title>
        <authorList>
            <consortium name="DOE Joint Genome Institute"/>
            <person name="Mondo S.J."/>
            <person name="Dannebaum R.O."/>
            <person name="Kuo R.C."/>
            <person name="Labutti K."/>
            <person name="Haridas S."/>
            <person name="Kuo A."/>
            <person name="Salamov A."/>
            <person name="Ahrendt S.R."/>
            <person name="Lipzen A."/>
            <person name="Sullivan W."/>
            <person name="Andreopoulos W.B."/>
            <person name="Clum A."/>
            <person name="Lindquist E."/>
            <person name="Daum C."/>
            <person name="Ramamoorthy G.K."/>
            <person name="Gryganskyi A."/>
            <person name="Culley D."/>
            <person name="Magnuson J.K."/>
            <person name="James T.Y."/>
            <person name="O'Malley M.A."/>
            <person name="Stajich J.E."/>
            <person name="Spatafora J.W."/>
            <person name="Visel A."/>
            <person name="Grigoriev I.V."/>
        </authorList>
    </citation>
    <scope>NUCLEOTIDE SEQUENCE [LARGE SCALE GENOMIC DNA]</scope>
    <source>
        <strain evidence="2">finn</strain>
    </source>
</reference>
<evidence type="ECO:0000313" key="1">
    <source>
        <dbReference type="EMBL" id="ORX45583.1"/>
    </source>
</evidence>
<evidence type="ECO:0000313" key="2">
    <source>
        <dbReference type="Proteomes" id="UP000193719"/>
    </source>
</evidence>
<reference evidence="1 2" key="1">
    <citation type="submission" date="2016-08" db="EMBL/GenBank/DDBJ databases">
        <title>Genomes of anaerobic fungi encode conserved fungal cellulosomes for biomass hydrolysis.</title>
        <authorList>
            <consortium name="DOE Joint Genome Institute"/>
            <person name="Haitjema C.H."/>
            <person name="Gilmore S.P."/>
            <person name="Henske J.K."/>
            <person name="Solomon K.V."/>
            <person name="De Groot R."/>
            <person name="Kuo A."/>
            <person name="Mondo S.J."/>
            <person name="Salamov A.A."/>
            <person name="Labutti K."/>
            <person name="Zhao Z."/>
            <person name="Chiniquy J."/>
            <person name="Barry K."/>
            <person name="Brewer H.M."/>
            <person name="Purvine S.O."/>
            <person name="Wright A.T."/>
            <person name="Boxma B."/>
            <person name="Van Alen T."/>
            <person name="Hackstein J.H."/>
            <person name="Baker S.E."/>
            <person name="Grigoriev I.V."/>
            <person name="O'Malley M.A."/>
        </authorList>
    </citation>
    <scope>NUCLEOTIDE SEQUENCE [LARGE SCALE GENOMIC DNA]</scope>
    <source>
        <strain evidence="2">finn</strain>
    </source>
</reference>
<dbReference type="EMBL" id="MCFH01000039">
    <property type="protein sequence ID" value="ORX45583.1"/>
    <property type="molecule type" value="Genomic_DNA"/>
</dbReference>
<feature type="non-terminal residue" evidence="1">
    <location>
        <position position="1"/>
    </location>
</feature>
<dbReference type="STRING" id="1754191.A0A1Y1V3I3"/>
<sequence length="112" mass="12739">KNVGLELNLNIHIPGTIKEVAFNTRLTSLSIISRDYAEWFKHNNNTLGDIFIFDTLSWHSVNANMNNVKTSSPLIIPVGKYSYDSLETVPLSEAYSKMLSDLKYVYNRGKIK</sequence>
<accession>A0A1Y1V3I3</accession>
<keyword evidence="2" id="KW-1185">Reference proteome</keyword>
<proteinExistence type="predicted"/>
<name>A0A1Y1V3I3_9FUNG</name>
<gene>
    <name evidence="1" type="ORF">BCR36DRAFT_299064</name>
</gene>
<dbReference type="Proteomes" id="UP000193719">
    <property type="component" value="Unassembled WGS sequence"/>
</dbReference>
<dbReference type="AlphaFoldDB" id="A0A1Y1V3I3"/>
<comment type="caution">
    <text evidence="1">The sequence shown here is derived from an EMBL/GenBank/DDBJ whole genome shotgun (WGS) entry which is preliminary data.</text>
</comment>
<dbReference type="OrthoDB" id="10517131at2759"/>
<organism evidence="1 2">
    <name type="scientific">Piromyces finnis</name>
    <dbReference type="NCBI Taxonomy" id="1754191"/>
    <lineage>
        <taxon>Eukaryota</taxon>
        <taxon>Fungi</taxon>
        <taxon>Fungi incertae sedis</taxon>
        <taxon>Chytridiomycota</taxon>
        <taxon>Chytridiomycota incertae sedis</taxon>
        <taxon>Neocallimastigomycetes</taxon>
        <taxon>Neocallimastigales</taxon>
        <taxon>Neocallimastigaceae</taxon>
        <taxon>Piromyces</taxon>
    </lineage>
</organism>